<dbReference type="Gene3D" id="2.130.10.10">
    <property type="entry name" value="YVTN repeat-like/Quinoprotein amine dehydrogenase"/>
    <property type="match status" value="1"/>
</dbReference>
<evidence type="ECO:0000256" key="4">
    <source>
        <dbReference type="ARBA" id="ARBA00023015"/>
    </source>
</evidence>
<evidence type="ECO:0000256" key="3">
    <source>
        <dbReference type="ARBA" id="ARBA00022737"/>
    </source>
</evidence>
<evidence type="ECO:0000256" key="2">
    <source>
        <dbReference type="ARBA" id="ARBA00022574"/>
    </source>
</evidence>
<feature type="region of interest" description="Disordered" evidence="7">
    <location>
        <begin position="1"/>
        <end position="49"/>
    </location>
</feature>
<proteinExistence type="inferred from homology"/>
<dbReference type="AlphaFoldDB" id="A0A0L0G179"/>
<dbReference type="EMBL" id="KQ241880">
    <property type="protein sequence ID" value="KNC82907.1"/>
    <property type="molecule type" value="Genomic_DNA"/>
</dbReference>
<dbReference type="SUPFAM" id="SSF50978">
    <property type="entry name" value="WD40 repeat-like"/>
    <property type="match status" value="1"/>
</dbReference>
<keyword evidence="4" id="KW-0805">Transcription regulation</keyword>
<reference evidence="8 9" key="1">
    <citation type="submission" date="2011-02" db="EMBL/GenBank/DDBJ databases">
        <title>The Genome Sequence of Sphaeroforma arctica JP610.</title>
        <authorList>
            <consortium name="The Broad Institute Genome Sequencing Platform"/>
            <person name="Russ C."/>
            <person name="Cuomo C."/>
            <person name="Young S.K."/>
            <person name="Zeng Q."/>
            <person name="Gargeya S."/>
            <person name="Alvarado L."/>
            <person name="Berlin A."/>
            <person name="Chapman S.B."/>
            <person name="Chen Z."/>
            <person name="Freedman E."/>
            <person name="Gellesch M."/>
            <person name="Goldberg J."/>
            <person name="Griggs A."/>
            <person name="Gujja S."/>
            <person name="Heilman E."/>
            <person name="Heiman D."/>
            <person name="Howarth C."/>
            <person name="Mehta T."/>
            <person name="Neiman D."/>
            <person name="Pearson M."/>
            <person name="Roberts A."/>
            <person name="Saif S."/>
            <person name="Shea T."/>
            <person name="Shenoy N."/>
            <person name="Sisk P."/>
            <person name="Stolte C."/>
            <person name="Sykes S."/>
            <person name="White J."/>
            <person name="Yandava C."/>
            <person name="Burger G."/>
            <person name="Gray M.W."/>
            <person name="Holland P.W.H."/>
            <person name="King N."/>
            <person name="Lang F.B.F."/>
            <person name="Roger A.J."/>
            <person name="Ruiz-Trillo I."/>
            <person name="Haas B."/>
            <person name="Nusbaum C."/>
            <person name="Birren B."/>
        </authorList>
    </citation>
    <scope>NUCLEOTIDE SEQUENCE [LARGE SCALE GENOMIC DNA]</scope>
    <source>
        <strain evidence="8 9">JP610</strain>
    </source>
</reference>
<protein>
    <recommendedName>
        <fullName evidence="10">Anaphase-promoting complex subunit 4 WD40 domain-containing protein</fullName>
    </recommendedName>
</protein>
<sequence>MLTANVADSACAESSSSSSKMEIDEQDNTTIVKGDTSTNTAEVNPEDTTAQMERIAIENIRMEREAAEAAEAALERMKQKVASWYLNTSAEHAEDTFKGMVLRRVVKESHEREIKDVRFNLSAENCENLIATIGGTQLNVYDTESYINQYEEDAQQDGTHVDILLQHIGDEHQTLECVCWLASECGDAVVAVGGAENTVRVFSNGRLAEVAEFHGHGGSVTLLEAVPCRPGVFVSASKSDWSVRAWQLTVEPPKFNGCPPTDTKHCLSLCKLQSAPTSLCASGDGLHVLVGCRDGSVVQLPIPTRDGISEVADISIRAPEPLFSKHNTAVDSLHYLDAHTILSKSTDNHTMKWDLGTGVVLSTVIKSRGFGAGWCRFDVSHDKRYMCVGTDGGAVLVFDLVSKAIVVSLKHPRVKEMRVMACAFSKDMSRIVCATEKSYVFRFDYIDPRIHKQWNNRSVTDASDDSDTGVQPERADSDDDDDMGSS</sequence>
<feature type="compositionally biased region" description="Polar residues" evidence="7">
    <location>
        <begin position="28"/>
        <end position="49"/>
    </location>
</feature>
<dbReference type="Proteomes" id="UP000054560">
    <property type="component" value="Unassembled WGS sequence"/>
</dbReference>
<dbReference type="STRING" id="667725.A0A0L0G179"/>
<dbReference type="InterPro" id="IPR015943">
    <property type="entry name" value="WD40/YVTN_repeat-like_dom_sf"/>
</dbReference>
<evidence type="ECO:0000256" key="7">
    <source>
        <dbReference type="SAM" id="MobiDB-lite"/>
    </source>
</evidence>
<keyword evidence="9" id="KW-1185">Reference proteome</keyword>
<evidence type="ECO:0000256" key="5">
    <source>
        <dbReference type="ARBA" id="ARBA00023163"/>
    </source>
</evidence>
<feature type="coiled-coil region" evidence="6">
    <location>
        <begin position="52"/>
        <end position="87"/>
    </location>
</feature>
<feature type="compositionally biased region" description="Acidic residues" evidence="7">
    <location>
        <begin position="476"/>
        <end position="486"/>
    </location>
</feature>
<evidence type="ECO:0000313" key="9">
    <source>
        <dbReference type="Proteomes" id="UP000054560"/>
    </source>
</evidence>
<dbReference type="OrthoDB" id="7318948at2759"/>
<keyword evidence="2" id="KW-0853">WD repeat</keyword>
<dbReference type="InterPro" id="IPR036322">
    <property type="entry name" value="WD40_repeat_dom_sf"/>
</dbReference>
<accession>A0A0L0G179</accession>
<organism evidence="8 9">
    <name type="scientific">Sphaeroforma arctica JP610</name>
    <dbReference type="NCBI Taxonomy" id="667725"/>
    <lineage>
        <taxon>Eukaryota</taxon>
        <taxon>Ichthyosporea</taxon>
        <taxon>Ichthyophonida</taxon>
        <taxon>Sphaeroforma</taxon>
    </lineage>
</organism>
<keyword evidence="3" id="KW-0677">Repeat</keyword>
<dbReference type="GeneID" id="25905305"/>
<feature type="region of interest" description="Disordered" evidence="7">
    <location>
        <begin position="457"/>
        <end position="486"/>
    </location>
</feature>
<name>A0A0L0G179_9EUKA</name>
<dbReference type="PANTHER" id="PTHR10253">
    <property type="entry name" value="POLYCOMB PROTEIN"/>
    <property type="match status" value="1"/>
</dbReference>
<dbReference type="InterPro" id="IPR051243">
    <property type="entry name" value="PcG_WD-repeat"/>
</dbReference>
<dbReference type="SMART" id="SM00320">
    <property type="entry name" value="WD40"/>
    <property type="match status" value="5"/>
</dbReference>
<keyword evidence="6" id="KW-0175">Coiled coil</keyword>
<evidence type="ECO:0000256" key="6">
    <source>
        <dbReference type="SAM" id="Coils"/>
    </source>
</evidence>
<gene>
    <name evidence="8" type="ORF">SARC_04801</name>
</gene>
<evidence type="ECO:0000256" key="1">
    <source>
        <dbReference type="ARBA" id="ARBA00008075"/>
    </source>
</evidence>
<comment type="similarity">
    <text evidence="1">Belongs to the WD repeat ESC family.</text>
</comment>
<evidence type="ECO:0000313" key="8">
    <source>
        <dbReference type="EMBL" id="KNC82907.1"/>
    </source>
</evidence>
<evidence type="ECO:0008006" key="10">
    <source>
        <dbReference type="Google" id="ProtNLM"/>
    </source>
</evidence>
<dbReference type="RefSeq" id="XP_014156809.1">
    <property type="nucleotide sequence ID" value="XM_014301334.1"/>
</dbReference>
<dbReference type="eggNOG" id="KOG1034">
    <property type="taxonomic scope" value="Eukaryota"/>
</dbReference>
<keyword evidence="5" id="KW-0804">Transcription</keyword>
<dbReference type="InterPro" id="IPR001680">
    <property type="entry name" value="WD40_rpt"/>
</dbReference>